<sequence>MEGWMGEQ</sequence>
<feature type="non-terminal residue" evidence="1">
    <location>
        <position position="8"/>
    </location>
</feature>
<accession>A0A391P045</accession>
<protein>
    <submittedName>
        <fullName evidence="1">Uncharacterized protein</fullName>
    </submittedName>
</protein>
<gene>
    <name evidence="1" type="ORF">KIPB_016890</name>
</gene>
<evidence type="ECO:0000313" key="2">
    <source>
        <dbReference type="Proteomes" id="UP000265618"/>
    </source>
</evidence>
<comment type="caution">
    <text evidence="1">The sequence shown here is derived from an EMBL/GenBank/DDBJ whole genome shotgun (WGS) entry which is preliminary data.</text>
</comment>
<dbReference type="Proteomes" id="UP000265618">
    <property type="component" value="Unassembled WGS sequence"/>
</dbReference>
<dbReference type="EMBL" id="BDIP01010768">
    <property type="protein sequence ID" value="GCA65336.1"/>
    <property type="molecule type" value="Genomic_DNA"/>
</dbReference>
<evidence type="ECO:0000313" key="1">
    <source>
        <dbReference type="EMBL" id="GCA65336.1"/>
    </source>
</evidence>
<keyword evidence="2" id="KW-1185">Reference proteome</keyword>
<proteinExistence type="predicted"/>
<name>A0A391P045_9EUKA</name>
<reference evidence="1 2" key="1">
    <citation type="journal article" date="2018" name="PLoS ONE">
        <title>The draft genome of Kipferlia bialata reveals reductive genome evolution in fornicate parasites.</title>
        <authorList>
            <person name="Tanifuji G."/>
            <person name="Takabayashi S."/>
            <person name="Kume K."/>
            <person name="Takagi M."/>
            <person name="Nakayama T."/>
            <person name="Kamikawa R."/>
            <person name="Inagaki Y."/>
            <person name="Hashimoto T."/>
        </authorList>
    </citation>
    <scope>NUCLEOTIDE SEQUENCE [LARGE SCALE GENOMIC DNA]</scope>
    <source>
        <strain evidence="1">NY0173</strain>
    </source>
</reference>
<organism evidence="1 2">
    <name type="scientific">Kipferlia bialata</name>
    <dbReference type="NCBI Taxonomy" id="797122"/>
    <lineage>
        <taxon>Eukaryota</taxon>
        <taxon>Metamonada</taxon>
        <taxon>Carpediemonas-like organisms</taxon>
        <taxon>Kipferlia</taxon>
    </lineage>
</organism>